<dbReference type="OrthoDB" id="6020543at2759"/>
<protein>
    <submittedName>
        <fullName evidence="3">Uncharacterized protein</fullName>
    </submittedName>
</protein>
<dbReference type="InterPro" id="IPR036508">
    <property type="entry name" value="Chitin-bd_dom_sf"/>
</dbReference>
<dbReference type="GO" id="GO:0008061">
    <property type="term" value="F:chitin binding"/>
    <property type="evidence" value="ECO:0007669"/>
    <property type="project" value="InterPro"/>
</dbReference>
<evidence type="ECO:0000256" key="2">
    <source>
        <dbReference type="SAM" id="SignalP"/>
    </source>
</evidence>
<dbReference type="Gene3D" id="2.170.140.10">
    <property type="entry name" value="Chitin binding domain"/>
    <property type="match status" value="1"/>
</dbReference>
<accession>A0A7M5XF97</accession>
<feature type="compositionally biased region" description="Low complexity" evidence="1">
    <location>
        <begin position="98"/>
        <end position="138"/>
    </location>
</feature>
<feature type="chain" id="PRO_5029738528" evidence="2">
    <location>
        <begin position="19"/>
        <end position="410"/>
    </location>
</feature>
<reference evidence="3" key="1">
    <citation type="submission" date="2021-01" db="UniProtKB">
        <authorList>
            <consortium name="EnsemblMetazoa"/>
        </authorList>
    </citation>
    <scope>IDENTIFICATION</scope>
</reference>
<dbReference type="RefSeq" id="XP_066915078.1">
    <property type="nucleotide sequence ID" value="XM_067058977.1"/>
</dbReference>
<dbReference type="AlphaFoldDB" id="A0A7M5XF97"/>
<evidence type="ECO:0000313" key="3">
    <source>
        <dbReference type="EnsemblMetazoa" id="CLYHEMP022419.1"/>
    </source>
</evidence>
<dbReference type="GeneID" id="136802260"/>
<name>A0A7M5XF97_9CNID</name>
<feature type="region of interest" description="Disordered" evidence="1">
    <location>
        <begin position="181"/>
        <end position="220"/>
    </location>
</feature>
<sequence length="410" mass="45791">MISRLLYLTAAIFVAIHGKSIKLPGNCYHNDLKQSSERCDAFIQCANGVPVQNICPEIKDADKNPLSGGYKRLFFNEAKQVCDWPVHTYCPSGPGPDKPTTTTKKPTTTTTKKPTTTTTKKPITTTTKKPTTTTTELETTTEVITTTEEQTTTEFVDTTTEPFTTTEPYTTTEPITTTEPFTTTEEQTTTEFVETTTEPFTTTEPYTTTEPITTTEPFTTTGEKTTTEFVDTTTDYFTMTTDATTDFIVTTTEFKTTEPDQYVRRVCYGKGRRPGSFKAPRTGLIRSFTLRHVSGFANCQGGRPGFWNCIREGDYEYLNTIITVQDSRPGKPNADVVVFPQQFEFNRINDDGEFMISGVTAISDSITIFKDKYEVTSGDVISIHYGSHYLNRNIGVTTNGHCVDVTLEYF</sequence>
<dbReference type="SUPFAM" id="SSF57625">
    <property type="entry name" value="Invertebrate chitin-binding proteins"/>
    <property type="match status" value="1"/>
</dbReference>
<organism evidence="3 4">
    <name type="scientific">Clytia hemisphaerica</name>
    <dbReference type="NCBI Taxonomy" id="252671"/>
    <lineage>
        <taxon>Eukaryota</taxon>
        <taxon>Metazoa</taxon>
        <taxon>Cnidaria</taxon>
        <taxon>Hydrozoa</taxon>
        <taxon>Hydroidolina</taxon>
        <taxon>Leptothecata</taxon>
        <taxon>Obeliida</taxon>
        <taxon>Clytiidae</taxon>
        <taxon>Clytia</taxon>
    </lineage>
</organism>
<keyword evidence="4" id="KW-1185">Reference proteome</keyword>
<proteinExistence type="predicted"/>
<feature type="region of interest" description="Disordered" evidence="1">
    <location>
        <begin position="92"/>
        <end position="138"/>
    </location>
</feature>
<dbReference type="Proteomes" id="UP000594262">
    <property type="component" value="Unplaced"/>
</dbReference>
<evidence type="ECO:0000313" key="4">
    <source>
        <dbReference type="Proteomes" id="UP000594262"/>
    </source>
</evidence>
<evidence type="ECO:0000256" key="1">
    <source>
        <dbReference type="SAM" id="MobiDB-lite"/>
    </source>
</evidence>
<feature type="signal peptide" evidence="2">
    <location>
        <begin position="1"/>
        <end position="18"/>
    </location>
</feature>
<keyword evidence="2" id="KW-0732">Signal</keyword>
<dbReference type="EnsemblMetazoa" id="CLYHEMT022419.1">
    <property type="protein sequence ID" value="CLYHEMP022419.1"/>
    <property type="gene ID" value="CLYHEMG022419"/>
</dbReference>